<organism evidence="1">
    <name type="scientific">Nothobranchius kadleci</name>
    <name type="common">African annual killifish</name>
    <dbReference type="NCBI Taxonomy" id="1051664"/>
    <lineage>
        <taxon>Eukaryota</taxon>
        <taxon>Metazoa</taxon>
        <taxon>Chordata</taxon>
        <taxon>Craniata</taxon>
        <taxon>Vertebrata</taxon>
        <taxon>Euteleostomi</taxon>
        <taxon>Actinopterygii</taxon>
        <taxon>Neopterygii</taxon>
        <taxon>Teleostei</taxon>
        <taxon>Neoteleostei</taxon>
        <taxon>Acanthomorphata</taxon>
        <taxon>Ovalentaria</taxon>
        <taxon>Atherinomorphae</taxon>
        <taxon>Cyprinodontiformes</taxon>
        <taxon>Nothobranchiidae</taxon>
        <taxon>Nothobranchius</taxon>
    </lineage>
</organism>
<sequence length="106" mass="12178">ILKVFLGSCMKRSWSLYGVCKIERIQRSEFGIQGEEGKVEGSRGYEDVKVPKLDNYSVIVTLNVNGTRILCNPKDSELSWILCSWNNVTFPALRSFPLLVVKFEWF</sequence>
<accession>A0A1A8BNC7</accession>
<gene>
    <name evidence="1" type="primary">ST6GALNAC</name>
</gene>
<feature type="non-terminal residue" evidence="1">
    <location>
        <position position="1"/>
    </location>
</feature>
<evidence type="ECO:0000313" key="1">
    <source>
        <dbReference type="EMBL" id="SBP68684.1"/>
    </source>
</evidence>
<protein>
    <submittedName>
        <fullName evidence="1">ST6 (Alpha-N-acetyl-neuraminyl-2,3-beta-galactosyl-1, 3)-N-acetylgalactosaminide alpha-2,6-sialyltransferase</fullName>
    </submittedName>
</protein>
<feature type="non-terminal residue" evidence="1">
    <location>
        <position position="106"/>
    </location>
</feature>
<reference evidence="1" key="2">
    <citation type="submission" date="2016-06" db="EMBL/GenBank/DDBJ databases">
        <title>The genome of a short-lived fish provides insights into sex chromosome evolution and the genetic control of aging.</title>
        <authorList>
            <person name="Reichwald K."/>
            <person name="Felder M."/>
            <person name="Petzold A."/>
            <person name="Koch P."/>
            <person name="Groth M."/>
            <person name="Platzer M."/>
        </authorList>
    </citation>
    <scope>NUCLEOTIDE SEQUENCE</scope>
    <source>
        <tissue evidence="1">Brain</tissue>
    </source>
</reference>
<keyword evidence="1" id="KW-0808">Transferase</keyword>
<dbReference type="AlphaFoldDB" id="A0A1A8BNC7"/>
<name>A0A1A8BNC7_NOTKA</name>
<keyword evidence="1" id="KW-0328">Glycosyltransferase</keyword>
<dbReference type="EMBL" id="HADZ01004743">
    <property type="protein sequence ID" value="SBP68684.1"/>
    <property type="molecule type" value="Transcribed_RNA"/>
</dbReference>
<reference evidence="1" key="1">
    <citation type="submission" date="2016-05" db="EMBL/GenBank/DDBJ databases">
        <authorList>
            <person name="Lavstsen T."/>
            <person name="Jespersen J.S."/>
        </authorList>
    </citation>
    <scope>NUCLEOTIDE SEQUENCE</scope>
    <source>
        <tissue evidence="1">Brain</tissue>
    </source>
</reference>
<dbReference type="GO" id="GO:0016757">
    <property type="term" value="F:glycosyltransferase activity"/>
    <property type="evidence" value="ECO:0007669"/>
    <property type="project" value="UniProtKB-KW"/>
</dbReference>
<proteinExistence type="predicted"/>